<reference evidence="3 4" key="1">
    <citation type="submission" date="2021-06" db="EMBL/GenBank/DDBJ databases">
        <authorList>
            <person name="Sun Q."/>
            <person name="Li D."/>
        </authorList>
    </citation>
    <scope>NUCLEOTIDE SEQUENCE [LARGE SCALE GENOMIC DNA]</scope>
    <source>
        <strain evidence="3 4">MSJ-40</strain>
    </source>
</reference>
<evidence type="ECO:0000259" key="2">
    <source>
        <dbReference type="SMART" id="SM00909"/>
    </source>
</evidence>
<sequence>MKKYLNLLSIILVMTLIFVGCQSTTPPKNNGGNGGNGGVKEEVLTIKDYYPFKENTMMEYEGIGNEYAEQQTFFEFIDGNRAQIKVANPGTTFTKVLEYKDGSLTEIFAEGEFYHIENMLNTTNENNNIILKEPLEVGNNWTGSDGRKKEITSLNAEIETPYGKYKALEVTTEFEEGRVQREYYAKDIGLVASIYKDGEMEVKTLLEDIKNQPLEIEMKSYYPMFNDIKTAYVEQNIEFNTNDSIERILETIMKNPPSDKLVPVISKNTKINKLLLDRGPWILKVDFSKELLSEMNAGSSMEAEILKSIVNTLGKLYDTDKVYISVDDVPYSSGHYSIREGEYFTVDESNVEEFK</sequence>
<dbReference type="SMART" id="SM00909">
    <property type="entry name" value="Germane"/>
    <property type="match status" value="1"/>
</dbReference>
<comment type="caution">
    <text evidence="3">The sequence shown here is derived from an EMBL/GenBank/DDBJ whole genome shotgun (WGS) entry which is preliminary data.</text>
</comment>
<feature type="domain" description="GerMN" evidence="2">
    <location>
        <begin position="245"/>
        <end position="335"/>
    </location>
</feature>
<dbReference type="PROSITE" id="PS51257">
    <property type="entry name" value="PROKAR_LIPOPROTEIN"/>
    <property type="match status" value="1"/>
</dbReference>
<dbReference type="Proteomes" id="UP000749471">
    <property type="component" value="Unassembled WGS sequence"/>
</dbReference>
<name>A0ABS6E4N5_9FIRM</name>
<dbReference type="InterPro" id="IPR019606">
    <property type="entry name" value="GerMN"/>
</dbReference>
<keyword evidence="4" id="KW-1185">Reference proteome</keyword>
<feature type="signal peptide" evidence="1">
    <location>
        <begin position="1"/>
        <end position="19"/>
    </location>
</feature>
<evidence type="ECO:0000313" key="3">
    <source>
        <dbReference type="EMBL" id="MBU5437786.1"/>
    </source>
</evidence>
<dbReference type="EMBL" id="JAHLPM010000005">
    <property type="protein sequence ID" value="MBU5437786.1"/>
    <property type="molecule type" value="Genomic_DNA"/>
</dbReference>
<gene>
    <name evidence="3" type="ORF">KQI42_07190</name>
</gene>
<keyword evidence="1" id="KW-0732">Signal</keyword>
<dbReference type="RefSeq" id="WP_216518265.1">
    <property type="nucleotide sequence ID" value="NZ_JAHLPM010000005.1"/>
</dbReference>
<protein>
    <submittedName>
        <fullName evidence="3">GerMN domain-containing protein</fullName>
    </submittedName>
</protein>
<evidence type="ECO:0000313" key="4">
    <source>
        <dbReference type="Proteomes" id="UP000749471"/>
    </source>
</evidence>
<evidence type="ECO:0000256" key="1">
    <source>
        <dbReference type="SAM" id="SignalP"/>
    </source>
</evidence>
<dbReference type="Pfam" id="PF10646">
    <property type="entry name" value="Germane"/>
    <property type="match status" value="1"/>
</dbReference>
<organism evidence="3 4">
    <name type="scientific">Tissierella simiarum</name>
    <dbReference type="NCBI Taxonomy" id="2841534"/>
    <lineage>
        <taxon>Bacteria</taxon>
        <taxon>Bacillati</taxon>
        <taxon>Bacillota</taxon>
        <taxon>Tissierellia</taxon>
        <taxon>Tissierellales</taxon>
        <taxon>Tissierellaceae</taxon>
        <taxon>Tissierella</taxon>
    </lineage>
</organism>
<feature type="chain" id="PRO_5045285366" evidence="1">
    <location>
        <begin position="20"/>
        <end position="355"/>
    </location>
</feature>
<proteinExistence type="predicted"/>
<accession>A0ABS6E4N5</accession>